<proteinExistence type="predicted"/>
<evidence type="ECO:0000313" key="2">
    <source>
        <dbReference type="EMBL" id="TYJ95930.1"/>
    </source>
</evidence>
<evidence type="ECO:0000313" key="3">
    <source>
        <dbReference type="Proteomes" id="UP000321947"/>
    </source>
</evidence>
<dbReference type="AlphaFoldDB" id="A0A5D3B7M2"/>
<reference evidence="2 3" key="1">
    <citation type="submission" date="2019-08" db="EMBL/GenBank/DDBJ databases">
        <title>Draft genome sequences of two oriental melons (Cucumis melo L. var makuwa).</title>
        <authorList>
            <person name="Kwon S.-Y."/>
        </authorList>
    </citation>
    <scope>NUCLEOTIDE SEQUENCE [LARGE SCALE GENOMIC DNA]</scope>
    <source>
        <strain evidence="3">cv. Chang Bougi</strain>
        <tissue evidence="2">Leaf</tissue>
    </source>
</reference>
<evidence type="ECO:0000256" key="1">
    <source>
        <dbReference type="SAM" id="MobiDB-lite"/>
    </source>
</evidence>
<sequence>MTSHGNTSKPLSDISKRPNTRSCSRGTQSYEDMPPFQVAKNICEQFSKPPKSGIVIKENFVIDGHNLSSEHSSEEMPYPNIMSIMVTDVSRSENKIAELEKKINMLMKVVKERDYEIAYLKNHIESRDAVKPSHTHTVNNVDKGKAIMQESQP</sequence>
<feature type="compositionally biased region" description="Polar residues" evidence="1">
    <location>
        <begin position="1"/>
        <end position="10"/>
    </location>
</feature>
<feature type="region of interest" description="Disordered" evidence="1">
    <location>
        <begin position="1"/>
        <end position="32"/>
    </location>
</feature>
<dbReference type="EMBL" id="SSTD01020080">
    <property type="protein sequence ID" value="TYJ95930.1"/>
    <property type="molecule type" value="Genomic_DNA"/>
</dbReference>
<protein>
    <submittedName>
        <fullName evidence="2">Ty3-gypsy retrotransposon protein</fullName>
    </submittedName>
</protein>
<gene>
    <name evidence="2" type="ORF">E5676_scaffold110G002450</name>
</gene>
<name>A0A5D3B7M2_CUCMM</name>
<organism evidence="2 3">
    <name type="scientific">Cucumis melo var. makuwa</name>
    <name type="common">Oriental melon</name>
    <dbReference type="NCBI Taxonomy" id="1194695"/>
    <lineage>
        <taxon>Eukaryota</taxon>
        <taxon>Viridiplantae</taxon>
        <taxon>Streptophyta</taxon>
        <taxon>Embryophyta</taxon>
        <taxon>Tracheophyta</taxon>
        <taxon>Spermatophyta</taxon>
        <taxon>Magnoliopsida</taxon>
        <taxon>eudicotyledons</taxon>
        <taxon>Gunneridae</taxon>
        <taxon>Pentapetalae</taxon>
        <taxon>rosids</taxon>
        <taxon>fabids</taxon>
        <taxon>Cucurbitales</taxon>
        <taxon>Cucurbitaceae</taxon>
        <taxon>Benincaseae</taxon>
        <taxon>Cucumis</taxon>
    </lineage>
</organism>
<dbReference type="Proteomes" id="UP000321947">
    <property type="component" value="Unassembled WGS sequence"/>
</dbReference>
<comment type="caution">
    <text evidence="2">The sequence shown here is derived from an EMBL/GenBank/DDBJ whole genome shotgun (WGS) entry which is preliminary data.</text>
</comment>
<feature type="compositionally biased region" description="Polar residues" evidence="1">
    <location>
        <begin position="20"/>
        <end position="30"/>
    </location>
</feature>
<accession>A0A5D3B7M2</accession>